<dbReference type="InterPro" id="IPR036864">
    <property type="entry name" value="Zn2-C6_fun-type_DNA-bd_sf"/>
</dbReference>
<sequence>MEALRPKRHKVTVACHACRSRKIKCDGRQPVCEPCQKRPRSDTMCTWDTGSVRGAKSSADHIKRLEDRIKLLEERNRHDHLIQPDSNGSMDGAFGESMQQTSSRHRVTRSISPEPRMRYSTQSVPWVESSFVETLGADTNLQPTSSAAFIVPGIVPSLQDGRGSTDTLLLSDNYTIRDIVEDVNHGENLVGSSNARTFMQEVEKVAMQKLNRASQSITHDFGRRHGDPSLLVSGHELRQRDLDYILPPREQADTLITSFWSSVHVIYPLLDKARTEEDYNKIWDHGDSVSEKQSFLCLLNAIFALSSRLVRSATPNLEHSAATFCLRARGLLNIEKCSVRSVQSCLLLAQYFHSTHESHMCSMFVGLAIRAAQTLKLHLFETSEHVSEIRTREIFRRVWYGCIIMDREVSMLYGRPCMIDPKTTAAVPLPLFMDEHNLQSHTIRAQRSPDVDFYISSLGLYDILHDVLLNSCSDESQSRFKTTFKSNASIIELQEKLSRWENGIPDHLKVGVYRQANDTNAVLLRKAFVLHQRYTSPRPSIAAKTGSLKFHHFRVSEQRIFYSLWKLALSSNLLTMCNLAKLQALVRWNIYARGGTIPAVVAEVSEEAILDGFRKAVSVLHQYAVFNASIHRLTTILGISFKIIPQQYSQLQQTLHRDETNTELRIDDDANNMATFQYWCPVRPLRRSSSPLPDHEVHPASENNDPAFSQTRPNFDIVFDPDDFTWLMTVPFNRESDFASSMSTRVLLAHPGSSHPAIDYSPTQRTT</sequence>
<gene>
    <name evidence="7" type="ORF">B7463_g1641</name>
</gene>
<dbReference type="GO" id="GO:0008270">
    <property type="term" value="F:zinc ion binding"/>
    <property type="evidence" value="ECO:0007669"/>
    <property type="project" value="InterPro"/>
</dbReference>
<dbReference type="GO" id="GO:0006351">
    <property type="term" value="P:DNA-templated transcription"/>
    <property type="evidence" value="ECO:0007669"/>
    <property type="project" value="InterPro"/>
</dbReference>
<feature type="region of interest" description="Disordered" evidence="5">
    <location>
        <begin position="690"/>
        <end position="712"/>
    </location>
</feature>
<evidence type="ECO:0000256" key="4">
    <source>
        <dbReference type="ARBA" id="ARBA00023242"/>
    </source>
</evidence>
<dbReference type="SUPFAM" id="SSF57701">
    <property type="entry name" value="Zn2/Cys6 DNA-binding domain"/>
    <property type="match status" value="1"/>
</dbReference>
<evidence type="ECO:0000313" key="7">
    <source>
        <dbReference type="EMBL" id="RFU34728.1"/>
    </source>
</evidence>
<name>A0A3E2HN08_SCYLI</name>
<dbReference type="GO" id="GO:0003677">
    <property type="term" value="F:DNA binding"/>
    <property type="evidence" value="ECO:0007669"/>
    <property type="project" value="UniProtKB-KW"/>
</dbReference>
<evidence type="ECO:0000259" key="6">
    <source>
        <dbReference type="PROSITE" id="PS50048"/>
    </source>
</evidence>
<dbReference type="GO" id="GO:0005634">
    <property type="term" value="C:nucleus"/>
    <property type="evidence" value="ECO:0007669"/>
    <property type="project" value="UniProtKB-SubCell"/>
</dbReference>
<evidence type="ECO:0000256" key="3">
    <source>
        <dbReference type="ARBA" id="ARBA00023125"/>
    </source>
</evidence>
<feature type="domain" description="Zn(2)-C6 fungal-type" evidence="6">
    <location>
        <begin position="14"/>
        <end position="47"/>
    </location>
</feature>
<comment type="subcellular location">
    <subcellularLocation>
        <location evidence="1">Nucleus</location>
    </subcellularLocation>
</comment>
<dbReference type="Pfam" id="PF04082">
    <property type="entry name" value="Fungal_trans"/>
    <property type="match status" value="1"/>
</dbReference>
<dbReference type="OMA" id="TFQYWCP"/>
<dbReference type="InterPro" id="IPR007219">
    <property type="entry name" value="XnlR_reg_dom"/>
</dbReference>
<dbReference type="CDD" id="cd00067">
    <property type="entry name" value="GAL4"/>
    <property type="match status" value="1"/>
</dbReference>
<dbReference type="SMART" id="SM00066">
    <property type="entry name" value="GAL4"/>
    <property type="match status" value="1"/>
</dbReference>
<protein>
    <recommendedName>
        <fullName evidence="6">Zn(2)-C6 fungal-type domain-containing protein</fullName>
    </recommendedName>
</protein>
<keyword evidence="2" id="KW-0479">Metal-binding</keyword>
<dbReference type="SMART" id="SM00906">
    <property type="entry name" value="Fungal_trans"/>
    <property type="match status" value="1"/>
</dbReference>
<reference evidence="7 8" key="1">
    <citation type="submission" date="2018-05" db="EMBL/GenBank/DDBJ databases">
        <title>Draft genome sequence of Scytalidium lignicola DSM 105466, a ubiquitous saprotrophic fungus.</title>
        <authorList>
            <person name="Buettner E."/>
            <person name="Gebauer A.M."/>
            <person name="Hofrichter M."/>
            <person name="Liers C."/>
            <person name="Kellner H."/>
        </authorList>
    </citation>
    <scope>NUCLEOTIDE SEQUENCE [LARGE SCALE GENOMIC DNA]</scope>
    <source>
        <strain evidence="7 8">DSM 105466</strain>
    </source>
</reference>
<keyword evidence="8" id="KW-1185">Reference proteome</keyword>
<feature type="non-terminal residue" evidence="7">
    <location>
        <position position="1"/>
    </location>
</feature>
<dbReference type="Gene3D" id="4.10.240.10">
    <property type="entry name" value="Zn(2)-C6 fungal-type DNA-binding domain"/>
    <property type="match status" value="1"/>
</dbReference>
<dbReference type="PANTHER" id="PTHR46910">
    <property type="entry name" value="TRANSCRIPTION FACTOR PDR1"/>
    <property type="match status" value="1"/>
</dbReference>
<evidence type="ECO:0000313" key="8">
    <source>
        <dbReference type="Proteomes" id="UP000258309"/>
    </source>
</evidence>
<dbReference type="OrthoDB" id="424974at2759"/>
<dbReference type="Proteomes" id="UP000258309">
    <property type="component" value="Unassembled WGS sequence"/>
</dbReference>
<proteinExistence type="predicted"/>
<dbReference type="CDD" id="cd12148">
    <property type="entry name" value="fungal_TF_MHR"/>
    <property type="match status" value="1"/>
</dbReference>
<dbReference type="InterPro" id="IPR050987">
    <property type="entry name" value="AtrR-like"/>
</dbReference>
<dbReference type="GO" id="GO:0000981">
    <property type="term" value="F:DNA-binding transcription factor activity, RNA polymerase II-specific"/>
    <property type="evidence" value="ECO:0007669"/>
    <property type="project" value="InterPro"/>
</dbReference>
<dbReference type="PROSITE" id="PS50048">
    <property type="entry name" value="ZN2_CY6_FUNGAL_2"/>
    <property type="match status" value="1"/>
</dbReference>
<organism evidence="7 8">
    <name type="scientific">Scytalidium lignicola</name>
    <name type="common">Hyphomycete</name>
    <dbReference type="NCBI Taxonomy" id="5539"/>
    <lineage>
        <taxon>Eukaryota</taxon>
        <taxon>Fungi</taxon>
        <taxon>Dikarya</taxon>
        <taxon>Ascomycota</taxon>
        <taxon>Pezizomycotina</taxon>
        <taxon>Leotiomycetes</taxon>
        <taxon>Leotiomycetes incertae sedis</taxon>
        <taxon>Scytalidium</taxon>
    </lineage>
</organism>
<evidence type="ECO:0000256" key="2">
    <source>
        <dbReference type="ARBA" id="ARBA00022723"/>
    </source>
</evidence>
<dbReference type="PANTHER" id="PTHR46910:SF3">
    <property type="entry name" value="HALOTOLERANCE PROTEIN 9-RELATED"/>
    <property type="match status" value="1"/>
</dbReference>
<evidence type="ECO:0000256" key="1">
    <source>
        <dbReference type="ARBA" id="ARBA00004123"/>
    </source>
</evidence>
<accession>A0A3E2HN08</accession>
<keyword evidence="3" id="KW-0238">DNA-binding</keyword>
<dbReference type="Pfam" id="PF00172">
    <property type="entry name" value="Zn_clus"/>
    <property type="match status" value="1"/>
</dbReference>
<dbReference type="EMBL" id="NCSJ02000017">
    <property type="protein sequence ID" value="RFU34728.1"/>
    <property type="molecule type" value="Genomic_DNA"/>
</dbReference>
<feature type="compositionally biased region" description="Polar residues" evidence="5">
    <location>
        <begin position="701"/>
        <end position="712"/>
    </location>
</feature>
<comment type="caution">
    <text evidence="7">The sequence shown here is derived from an EMBL/GenBank/DDBJ whole genome shotgun (WGS) entry which is preliminary data.</text>
</comment>
<dbReference type="AlphaFoldDB" id="A0A3E2HN08"/>
<evidence type="ECO:0000256" key="5">
    <source>
        <dbReference type="SAM" id="MobiDB-lite"/>
    </source>
</evidence>
<dbReference type="InterPro" id="IPR001138">
    <property type="entry name" value="Zn2Cys6_DnaBD"/>
</dbReference>
<keyword evidence="4" id="KW-0539">Nucleus</keyword>
<feature type="non-terminal residue" evidence="7">
    <location>
        <position position="767"/>
    </location>
</feature>